<feature type="domain" description="Beta/gamma crystallin 'Greek key'" evidence="5">
    <location>
        <begin position="130"/>
        <end position="172"/>
    </location>
</feature>
<name>A0A3B3R907_9TELE</name>
<dbReference type="RefSeq" id="XP_023695386.1">
    <property type="nucleotide sequence ID" value="XM_023839618.2"/>
</dbReference>
<dbReference type="GeneTree" id="ENSGT00940000164940"/>
<organism evidence="6 7">
    <name type="scientific">Paramormyrops kingsleyae</name>
    <dbReference type="NCBI Taxonomy" id="1676925"/>
    <lineage>
        <taxon>Eukaryota</taxon>
        <taxon>Metazoa</taxon>
        <taxon>Chordata</taxon>
        <taxon>Craniata</taxon>
        <taxon>Vertebrata</taxon>
        <taxon>Euteleostomi</taxon>
        <taxon>Actinopterygii</taxon>
        <taxon>Neopterygii</taxon>
        <taxon>Teleostei</taxon>
        <taxon>Osteoglossocephala</taxon>
        <taxon>Osteoglossomorpha</taxon>
        <taxon>Osteoglossiformes</taxon>
        <taxon>Mormyridae</taxon>
        <taxon>Paramormyrops</taxon>
    </lineage>
</organism>
<dbReference type="InterPro" id="IPR050252">
    <property type="entry name" value="Beta/Gamma-Crystallin"/>
</dbReference>
<feature type="domain" description="Beta/gamma crystallin 'Greek key'" evidence="5">
    <location>
        <begin position="41"/>
        <end position="83"/>
    </location>
</feature>
<reference evidence="6" key="2">
    <citation type="submission" date="2025-09" db="UniProtKB">
        <authorList>
            <consortium name="Ensembl"/>
        </authorList>
    </citation>
    <scope>IDENTIFICATION</scope>
</reference>
<dbReference type="GeneID" id="111858145"/>
<sequence length="173" mass="21054">MGKIIFYEGHDFQGRYYECTSDCMDTFQHFSSCNSIRVMGGNWVLYEKPHYRGYQYVLNPGQYSHFHSWAGFSNCIRSCRLFPPYRGSYRMRLYHRPHLMGHYMDLTDDCPSMYERFHCHDVCSCHVTEGYWVFYEHPNYRGRQYFLWPGEYRTCRDWGSYNTMVGSCRRVWM</sequence>
<dbReference type="InterPro" id="IPR001064">
    <property type="entry name" value="Beta/gamma_crystallin"/>
</dbReference>
<dbReference type="CTD" id="554132"/>
<dbReference type="GO" id="GO:0007601">
    <property type="term" value="P:visual perception"/>
    <property type="evidence" value="ECO:0007669"/>
    <property type="project" value="TreeGrafter"/>
</dbReference>
<accession>A0A3B3R907</accession>
<dbReference type="FunFam" id="2.60.20.10:FF:000001">
    <property type="entry name" value="Crystallin gamma S"/>
    <property type="match status" value="1"/>
</dbReference>
<dbReference type="PROSITE" id="PS50915">
    <property type="entry name" value="CRYSTALLIN_BETA_GAMMA"/>
    <property type="match status" value="3"/>
</dbReference>
<dbReference type="RefSeq" id="XP_072559679.1">
    <property type="nucleotide sequence ID" value="XM_072703578.1"/>
</dbReference>
<dbReference type="GO" id="GO:0002088">
    <property type="term" value="P:lens development in camera-type eye"/>
    <property type="evidence" value="ECO:0007669"/>
    <property type="project" value="TreeGrafter"/>
</dbReference>
<dbReference type="AlphaFoldDB" id="A0A3B3R907"/>
<dbReference type="Gene3D" id="2.60.20.10">
    <property type="entry name" value="Crystallins"/>
    <property type="match status" value="2"/>
</dbReference>
<evidence type="ECO:0000256" key="1">
    <source>
        <dbReference type="ARBA" id="ARBA00003689"/>
    </source>
</evidence>
<dbReference type="Proteomes" id="UP000261540">
    <property type="component" value="Unplaced"/>
</dbReference>
<dbReference type="Ensembl" id="ENSPKIT00000038829.1">
    <property type="protein sequence ID" value="ENSPKIP00000014390.1"/>
    <property type="gene ID" value="ENSPKIG00000001474.1"/>
</dbReference>
<feature type="domain" description="Beta/gamma crystallin 'Greek key'" evidence="5">
    <location>
        <begin position="2"/>
        <end position="40"/>
    </location>
</feature>
<evidence type="ECO:0000259" key="5">
    <source>
        <dbReference type="PROSITE" id="PS50915"/>
    </source>
</evidence>
<proteinExistence type="inferred from homology"/>
<dbReference type="SUPFAM" id="SSF49695">
    <property type="entry name" value="gamma-Crystallin-like"/>
    <property type="match status" value="1"/>
</dbReference>
<dbReference type="Pfam" id="PF00030">
    <property type="entry name" value="Crystall"/>
    <property type="match status" value="2"/>
</dbReference>
<dbReference type="GO" id="GO:0005212">
    <property type="term" value="F:structural constituent of eye lens"/>
    <property type="evidence" value="ECO:0007669"/>
    <property type="project" value="UniProtKB-KW"/>
</dbReference>
<evidence type="ECO:0000313" key="7">
    <source>
        <dbReference type="Proteomes" id="UP000261540"/>
    </source>
</evidence>
<dbReference type="SMART" id="SM00247">
    <property type="entry name" value="XTALbg"/>
    <property type="match status" value="2"/>
</dbReference>
<protein>
    <submittedName>
        <fullName evidence="6">Crystallin, gamma MX, like 2</fullName>
    </submittedName>
</protein>
<dbReference type="PANTHER" id="PTHR11818">
    <property type="entry name" value="BETA/GAMMA CRYSTALLIN"/>
    <property type="match status" value="1"/>
</dbReference>
<evidence type="ECO:0000256" key="4">
    <source>
        <dbReference type="ARBA" id="ARBA00022737"/>
    </source>
</evidence>
<evidence type="ECO:0000256" key="2">
    <source>
        <dbReference type="ARBA" id="ARBA00009646"/>
    </source>
</evidence>
<evidence type="ECO:0000256" key="3">
    <source>
        <dbReference type="ARBA" id="ARBA00022613"/>
    </source>
</evidence>
<keyword evidence="3" id="KW-0273">Eye lens protein</keyword>
<dbReference type="PANTHER" id="PTHR11818:SF126">
    <property type="entry name" value="CRYSTALLIN, GAMMA MX,-LIKE 2-RELATED"/>
    <property type="match status" value="1"/>
</dbReference>
<dbReference type="InterPro" id="IPR011024">
    <property type="entry name" value="G_crystallin-like"/>
</dbReference>
<dbReference type="FunFam" id="2.60.20.10:FF:000003">
    <property type="entry name" value="Crystallin gamma S"/>
    <property type="match status" value="1"/>
</dbReference>
<evidence type="ECO:0000313" key="6">
    <source>
        <dbReference type="Ensembl" id="ENSPKIP00000014390.1"/>
    </source>
</evidence>
<comment type="function">
    <text evidence="1">Crystallins are the dominant structural components of the vertebrate eye lens.</text>
</comment>
<keyword evidence="4" id="KW-0677">Repeat</keyword>
<comment type="similarity">
    <text evidence="2">Belongs to the beta/gamma-crystallin family.</text>
</comment>
<dbReference type="STRING" id="1676925.ENSPKIP00000014390"/>
<reference evidence="6" key="1">
    <citation type="submission" date="2025-08" db="UniProtKB">
        <authorList>
            <consortium name="Ensembl"/>
        </authorList>
    </citation>
    <scope>IDENTIFICATION</scope>
</reference>
<dbReference type="PRINTS" id="PR01367">
    <property type="entry name" value="BGCRYSTALLIN"/>
</dbReference>
<keyword evidence="7" id="KW-1185">Reference proteome</keyword>